<organism evidence="1 2">
    <name type="scientific">Flavobacterium solisilvae</name>
    <dbReference type="NCBI Taxonomy" id="1852019"/>
    <lineage>
        <taxon>Bacteria</taxon>
        <taxon>Pseudomonadati</taxon>
        <taxon>Bacteroidota</taxon>
        <taxon>Flavobacteriia</taxon>
        <taxon>Flavobacteriales</taxon>
        <taxon>Flavobacteriaceae</taxon>
        <taxon>Flavobacterium</taxon>
    </lineage>
</organism>
<comment type="caution">
    <text evidence="1">The sequence shown here is derived from an EMBL/GenBank/DDBJ whole genome shotgun (WGS) entry which is preliminary data.</text>
</comment>
<keyword evidence="2" id="KW-1185">Reference proteome</keyword>
<evidence type="ECO:0000313" key="2">
    <source>
        <dbReference type="Proteomes" id="UP000767947"/>
    </source>
</evidence>
<dbReference type="EMBL" id="JAAMPT010000197">
    <property type="protein sequence ID" value="NMH24263.1"/>
    <property type="molecule type" value="Genomic_DNA"/>
</dbReference>
<evidence type="ECO:0000313" key="1">
    <source>
        <dbReference type="EMBL" id="NMH24263.1"/>
    </source>
</evidence>
<reference evidence="1 2" key="1">
    <citation type="submission" date="2020-02" db="EMBL/GenBank/DDBJ databases">
        <title>Flavobacterium sp. genome.</title>
        <authorList>
            <person name="Jung H.S."/>
            <person name="Baek J.H."/>
            <person name="Jeon C.O."/>
        </authorList>
    </citation>
    <scope>NUCLEOTIDE SEQUENCE [LARGE SCALE GENOMIC DNA]</scope>
    <source>
        <strain evidence="1 2">SE-s27</strain>
    </source>
</reference>
<sequence length="271" mass="30868">MRKVILLFVGISCQTIFSQELFVVTDPASNVPANSLAVNVMQSAFKEEFEPGYNYHLMPEITYGINKNLMVRGSAFISTRTNALYAEGGGFMAKYRFYSEDDLNSHFRLAAYGRYSFNRADIHQEQIEIQGHNTGFETGIIATKLVKKIAISSSVSFEKALDNQPNYPFPDNIGDNATNYTLSFGKLMYPKKYTSFKQTNINLMVEFVGQTINENGKSYLDVVPAIQFIFNSQARLDFAYRQELMSSMVRSAPNGFYFNLYYTFFDLKSKK</sequence>
<name>A0ABX1QT69_9FLAO</name>
<evidence type="ECO:0008006" key="3">
    <source>
        <dbReference type="Google" id="ProtNLM"/>
    </source>
</evidence>
<proteinExistence type="predicted"/>
<dbReference type="Proteomes" id="UP000767947">
    <property type="component" value="Unassembled WGS sequence"/>
</dbReference>
<protein>
    <recommendedName>
        <fullName evidence="3">DUF2490 domain-containing protein</fullName>
    </recommendedName>
</protein>
<gene>
    <name evidence="1" type="ORF">G6042_03165</name>
</gene>
<dbReference type="RefSeq" id="WP_169522856.1">
    <property type="nucleotide sequence ID" value="NZ_JAAMPT010000197.1"/>
</dbReference>
<accession>A0ABX1QT69</accession>